<protein>
    <recommendedName>
        <fullName evidence="5">mitochondrial processing peptidase</fullName>
        <ecNumber evidence="5">3.4.24.64</ecNumber>
    </recommendedName>
    <alternativeName>
        <fullName evidence="12">Beta-MPP</fullName>
    </alternativeName>
</protein>
<comment type="function">
    <text evidence="13">Catalytic subunit of the essential mitochondrial processing protease (MPP), which cleaves the mitochondrial sequence off newly imported precursors proteins. Preferentially, cleaves after an arginine at position P2.</text>
</comment>
<reference evidence="18" key="1">
    <citation type="submission" date="2016-05" db="EMBL/GenBank/DDBJ databases">
        <title>Comparative genomics of biotechnologically important yeasts.</title>
        <authorList>
            <consortium name="DOE Joint Genome Institute"/>
            <person name="Riley R."/>
            <person name="Haridas S."/>
            <person name="Wolfe K.H."/>
            <person name="Lopes M.R."/>
            <person name="Hittinger C.T."/>
            <person name="Goker M."/>
            <person name="Salamov A."/>
            <person name="Wisecaver J."/>
            <person name="Long T.M."/>
            <person name="Aerts A.L."/>
            <person name="Barry K."/>
            <person name="Choi C."/>
            <person name="Clum A."/>
            <person name="Coughlan A.Y."/>
            <person name="Deshpande S."/>
            <person name="Douglass A.P."/>
            <person name="Hanson S.J."/>
            <person name="Klenk H.-P."/>
            <person name="Labutti K."/>
            <person name="Lapidus A."/>
            <person name="Lindquist E."/>
            <person name="Lipzen A."/>
            <person name="Meier-Kolthoff J.P."/>
            <person name="Ohm R.A."/>
            <person name="Otillar R.P."/>
            <person name="Pangilinan J."/>
            <person name="Peng Y."/>
            <person name="Rokas A."/>
            <person name="Rosa C.A."/>
            <person name="Scheuner C."/>
            <person name="Sibirny A.A."/>
            <person name="Slot J.C."/>
            <person name="Stielow J.B."/>
            <person name="Sun H."/>
            <person name="Kurtzman C.P."/>
            <person name="Blackwell M."/>
            <person name="Grigoriev I.V."/>
            <person name="Jeffries T.W."/>
        </authorList>
    </citation>
    <scope>NUCLEOTIDE SEQUENCE [LARGE SCALE GENOMIC DNA]</scope>
    <source>
        <strain evidence="18">DSM 1968</strain>
    </source>
</reference>
<comment type="similarity">
    <text evidence="4 14">Belongs to the peptidase M16 family.</text>
</comment>
<dbReference type="InterPro" id="IPR011249">
    <property type="entry name" value="Metalloenz_LuxS/M16"/>
</dbReference>
<dbReference type="SUPFAM" id="SSF63411">
    <property type="entry name" value="LuxS/MPP-like metallohydrolase"/>
    <property type="match status" value="2"/>
</dbReference>
<feature type="domain" description="Peptidase M16 N-terminal" evidence="15">
    <location>
        <begin position="40"/>
        <end position="186"/>
    </location>
</feature>
<comment type="cofactor">
    <cofactor evidence="2">
        <name>Zn(2+)</name>
        <dbReference type="ChEBI" id="CHEBI:29105"/>
    </cofactor>
</comment>
<evidence type="ECO:0000313" key="18">
    <source>
        <dbReference type="Proteomes" id="UP000095038"/>
    </source>
</evidence>
<evidence type="ECO:0000256" key="9">
    <source>
        <dbReference type="ARBA" id="ARBA00022833"/>
    </source>
</evidence>
<dbReference type="Pfam" id="PF05193">
    <property type="entry name" value="Peptidase_M16_C"/>
    <property type="match status" value="1"/>
</dbReference>
<dbReference type="EC" id="3.4.24.64" evidence="5"/>
<dbReference type="PROSITE" id="PS00143">
    <property type="entry name" value="INSULINASE"/>
    <property type="match status" value="1"/>
</dbReference>
<evidence type="ECO:0000256" key="3">
    <source>
        <dbReference type="ARBA" id="ARBA00004173"/>
    </source>
</evidence>
<dbReference type="OrthoDB" id="10251424at2759"/>
<keyword evidence="18" id="KW-1185">Reference proteome</keyword>
<sequence>MFRNFSRLNKSILNPSNIRKLATAAPPGPQVSVLANGLTVASQSVPYALTATVGVWIDSGSRSEDSKNNGVAHFLEHLAFKGTQTRSQRDLELEIENIGSHLNAYTSRENTVYYAKTLQPNINHSLEILSDILTKSSLATNAIDRERDVIIRESEEVGKMYDEVIFDHLHAVAYKNNSLGRTILGPIENICSLQRNDLVEYIKENYKGDRMVLVGTGSVNHDELCEFANKSFGHLLKSKIPNVFGQPKTIKTHSFPDFNSDEIKIKESSLPETYMALAVEGTSWNSPDYFTALVCQALAGNWNRSVPVNNGSPGIQIAIGTGHHGEPLANSYMSFSTSYIDTGLWGMYITTDGIENYKLIQAILNHWKELKKGMFYKHQFETAKSQLKASLLVSVDGTTALAEDIGRQMVNTGKILSPEEVFDSVNKITEDNVVDWFNKKLGAGKLAIAALGNQVDTMPSHKEICNEMVRYN</sequence>
<comment type="subcellular location">
    <subcellularLocation>
        <location evidence="3">Mitochondrion</location>
    </subcellularLocation>
</comment>
<dbReference type="InterPro" id="IPR050361">
    <property type="entry name" value="MPP/UQCRC_Complex"/>
</dbReference>
<dbReference type="AlphaFoldDB" id="A0A1D2VD00"/>
<organism evidence="17 18">
    <name type="scientific">Ascoidea rubescens DSM 1968</name>
    <dbReference type="NCBI Taxonomy" id="1344418"/>
    <lineage>
        <taxon>Eukaryota</taxon>
        <taxon>Fungi</taxon>
        <taxon>Dikarya</taxon>
        <taxon>Ascomycota</taxon>
        <taxon>Saccharomycotina</taxon>
        <taxon>Saccharomycetes</taxon>
        <taxon>Ascoideaceae</taxon>
        <taxon>Ascoidea</taxon>
    </lineage>
</organism>
<feature type="domain" description="Peptidase M16 C-terminal" evidence="16">
    <location>
        <begin position="192"/>
        <end position="387"/>
    </location>
</feature>
<evidence type="ECO:0000256" key="6">
    <source>
        <dbReference type="ARBA" id="ARBA00022670"/>
    </source>
</evidence>
<evidence type="ECO:0000256" key="13">
    <source>
        <dbReference type="ARBA" id="ARBA00045757"/>
    </source>
</evidence>
<evidence type="ECO:0000256" key="8">
    <source>
        <dbReference type="ARBA" id="ARBA00022801"/>
    </source>
</evidence>
<evidence type="ECO:0000256" key="5">
    <source>
        <dbReference type="ARBA" id="ARBA00012299"/>
    </source>
</evidence>
<keyword evidence="9" id="KW-0862">Zinc</keyword>
<dbReference type="Pfam" id="PF00675">
    <property type="entry name" value="Peptidase_M16"/>
    <property type="match status" value="1"/>
</dbReference>
<evidence type="ECO:0000259" key="15">
    <source>
        <dbReference type="Pfam" id="PF00675"/>
    </source>
</evidence>
<evidence type="ECO:0000256" key="7">
    <source>
        <dbReference type="ARBA" id="ARBA00022723"/>
    </source>
</evidence>
<gene>
    <name evidence="17" type="ORF">ASCRUDRAFT_37617</name>
</gene>
<dbReference type="InterPro" id="IPR011765">
    <property type="entry name" value="Pept_M16_N"/>
</dbReference>
<evidence type="ECO:0000259" key="16">
    <source>
        <dbReference type="Pfam" id="PF05193"/>
    </source>
</evidence>
<evidence type="ECO:0000256" key="14">
    <source>
        <dbReference type="RuleBase" id="RU004447"/>
    </source>
</evidence>
<evidence type="ECO:0000313" key="17">
    <source>
        <dbReference type="EMBL" id="ODV59347.1"/>
    </source>
</evidence>
<accession>A0A1D2VD00</accession>
<evidence type="ECO:0000256" key="11">
    <source>
        <dbReference type="ARBA" id="ARBA00023128"/>
    </source>
</evidence>
<dbReference type="PANTHER" id="PTHR11851:SF149">
    <property type="entry name" value="GH01077P"/>
    <property type="match status" value="1"/>
</dbReference>
<dbReference type="InterPro" id="IPR001431">
    <property type="entry name" value="Pept_M16_Zn_BS"/>
</dbReference>
<dbReference type="GO" id="GO:0017087">
    <property type="term" value="C:mitochondrial processing peptidase complex"/>
    <property type="evidence" value="ECO:0007669"/>
    <property type="project" value="EnsemblFungi"/>
</dbReference>
<keyword evidence="8" id="KW-0378">Hydrolase</keyword>
<dbReference type="Gene3D" id="3.30.830.10">
    <property type="entry name" value="Metalloenzyme, LuxS/M16 peptidase-like"/>
    <property type="match status" value="2"/>
</dbReference>
<dbReference type="EMBL" id="KV454486">
    <property type="protein sequence ID" value="ODV59347.1"/>
    <property type="molecule type" value="Genomic_DNA"/>
</dbReference>
<dbReference type="GO" id="GO:0006627">
    <property type="term" value="P:protein processing involved in protein targeting to mitochondrion"/>
    <property type="evidence" value="ECO:0007669"/>
    <property type="project" value="EnsemblFungi"/>
</dbReference>
<evidence type="ECO:0000256" key="12">
    <source>
        <dbReference type="ARBA" id="ARBA00031018"/>
    </source>
</evidence>
<dbReference type="GeneID" id="30964417"/>
<dbReference type="GO" id="GO:0004222">
    <property type="term" value="F:metalloendopeptidase activity"/>
    <property type="evidence" value="ECO:0007669"/>
    <property type="project" value="UniProtKB-EC"/>
</dbReference>
<dbReference type="RefSeq" id="XP_020045654.1">
    <property type="nucleotide sequence ID" value="XM_020190781.1"/>
</dbReference>
<evidence type="ECO:0000256" key="2">
    <source>
        <dbReference type="ARBA" id="ARBA00001947"/>
    </source>
</evidence>
<proteinExistence type="inferred from homology"/>
<dbReference type="PANTHER" id="PTHR11851">
    <property type="entry name" value="METALLOPROTEASE"/>
    <property type="match status" value="1"/>
</dbReference>
<comment type="catalytic activity">
    <reaction evidence="1">
        <text>Release of N-terminal transit peptides from precursor proteins imported into the mitochondrion, typically with Arg in position P2.</text>
        <dbReference type="EC" id="3.4.24.64"/>
    </reaction>
</comment>
<keyword evidence="10" id="KW-0482">Metalloprotease</keyword>
<dbReference type="STRING" id="1344418.A0A1D2VD00"/>
<dbReference type="GO" id="GO:0046872">
    <property type="term" value="F:metal ion binding"/>
    <property type="evidence" value="ECO:0007669"/>
    <property type="project" value="UniProtKB-KW"/>
</dbReference>
<dbReference type="InParanoid" id="A0A1D2VD00"/>
<keyword evidence="7" id="KW-0479">Metal-binding</keyword>
<keyword evidence="6" id="KW-0645">Protease</keyword>
<keyword evidence="11" id="KW-0496">Mitochondrion</keyword>
<dbReference type="InterPro" id="IPR007863">
    <property type="entry name" value="Peptidase_M16_C"/>
</dbReference>
<evidence type="ECO:0000256" key="10">
    <source>
        <dbReference type="ARBA" id="ARBA00023049"/>
    </source>
</evidence>
<dbReference type="FunFam" id="3.30.830.10:FF:000002">
    <property type="entry name" value="Mitochondrial-processing peptidase subunit beta"/>
    <property type="match status" value="1"/>
</dbReference>
<dbReference type="Proteomes" id="UP000095038">
    <property type="component" value="Unassembled WGS sequence"/>
</dbReference>
<evidence type="ECO:0000256" key="4">
    <source>
        <dbReference type="ARBA" id="ARBA00007261"/>
    </source>
</evidence>
<evidence type="ECO:0000256" key="1">
    <source>
        <dbReference type="ARBA" id="ARBA00001098"/>
    </source>
</evidence>
<dbReference type="FunCoup" id="A0A1D2VD00">
    <property type="interactions" value="921"/>
</dbReference>
<name>A0A1D2VD00_9ASCO</name>